<evidence type="ECO:0000313" key="2">
    <source>
        <dbReference type="Proteomes" id="UP000028007"/>
    </source>
</evidence>
<dbReference type="SUPFAM" id="SSF56935">
    <property type="entry name" value="Porins"/>
    <property type="match status" value="1"/>
</dbReference>
<name>A0A081PI90_9SPHI</name>
<dbReference type="SUPFAM" id="SSF49464">
    <property type="entry name" value="Carboxypeptidase regulatory domain-like"/>
    <property type="match status" value="1"/>
</dbReference>
<dbReference type="Gene3D" id="2.170.130.10">
    <property type="entry name" value="TonB-dependent receptor, plug domain"/>
    <property type="match status" value="1"/>
</dbReference>
<reference evidence="1 2" key="1">
    <citation type="journal article" date="1992" name="Int. J. Syst. Bacteriol.">
        <title>Sphingobacterium antarcticus sp. nov. a Psychrotrophic Bacterium from the Soils of Schirmacher Oasis, Antarctica.</title>
        <authorList>
            <person name="Shivaji S."/>
            <person name="Ray M.K."/>
            <person name="Rao N.S."/>
            <person name="Saiserr L."/>
            <person name="Jagannadham M.V."/>
            <person name="Kumar G.S."/>
            <person name="Reddy G."/>
            <person name="Bhargava P.M."/>
        </authorList>
    </citation>
    <scope>NUCLEOTIDE SEQUENCE [LARGE SCALE GENOMIC DNA]</scope>
    <source>
        <strain evidence="1 2">4BY</strain>
    </source>
</reference>
<dbReference type="AlphaFoldDB" id="A0A081PI90"/>
<dbReference type="eggNOG" id="COG1629">
    <property type="taxonomic scope" value="Bacteria"/>
</dbReference>
<evidence type="ECO:0008006" key="3">
    <source>
        <dbReference type="Google" id="ProtNLM"/>
    </source>
</evidence>
<accession>A0A081PI90</accession>
<gene>
    <name evidence="1" type="ORF">N180_14820</name>
</gene>
<keyword evidence="2" id="KW-1185">Reference proteome</keyword>
<dbReference type="Proteomes" id="UP000028007">
    <property type="component" value="Unassembled WGS sequence"/>
</dbReference>
<comment type="caution">
    <text evidence="1">The sequence shown here is derived from an EMBL/GenBank/DDBJ whole genome shotgun (WGS) entry which is preliminary data.</text>
</comment>
<dbReference type="InterPro" id="IPR008969">
    <property type="entry name" value="CarboxyPept-like_regulatory"/>
</dbReference>
<dbReference type="RefSeq" id="WP_037439827.1">
    <property type="nucleotide sequence ID" value="NZ_JNFF01000041.1"/>
</dbReference>
<dbReference type="OrthoDB" id="7432683at2"/>
<organism evidence="1 2">
    <name type="scientific">Pedobacter antarcticus 4BY</name>
    <dbReference type="NCBI Taxonomy" id="1358423"/>
    <lineage>
        <taxon>Bacteria</taxon>
        <taxon>Pseudomonadati</taxon>
        <taxon>Bacteroidota</taxon>
        <taxon>Sphingobacteriia</taxon>
        <taxon>Sphingobacteriales</taxon>
        <taxon>Sphingobacteriaceae</taxon>
        <taxon>Pedobacter</taxon>
    </lineage>
</organism>
<proteinExistence type="predicted"/>
<dbReference type="EMBL" id="JNFF01000041">
    <property type="protein sequence ID" value="KEQ30413.1"/>
    <property type="molecule type" value="Genomic_DNA"/>
</dbReference>
<protein>
    <recommendedName>
        <fullName evidence="3">TonB-dependent receptor plug domain-containing protein</fullName>
    </recommendedName>
</protein>
<evidence type="ECO:0000313" key="1">
    <source>
        <dbReference type="EMBL" id="KEQ30413.1"/>
    </source>
</evidence>
<sequence>MKDLQLVLAEPCLEQWNDMKQTDDGRYCDRCEKTILDLTDKSDAELLRFFKNKQENVCGRLLSTQLNRKLVQPSSDLRWHWLMPLAMGAAIITPAQAQNLKPLIVNADKMAASAPVSVDSVAKTSVVRDTLNGMVVDNFTGKPLTGVKVRQKHFENVLAITDSTGRFEIGTTNKDIAAPFIFELDGYSAVETSLNDNIIVKLTTVITIRLGGVSTVALDKKPLLVVYAGKDSCTIDVSRMKEIPPEWIEKLEVLKDAKAAVAVYGSKAAYGVIIIEIKEAHAKKFDFSQKN</sequence>
<dbReference type="InterPro" id="IPR037066">
    <property type="entry name" value="Plug_dom_sf"/>
</dbReference>